<dbReference type="InterPro" id="IPR011293">
    <property type="entry name" value="Ion_transpt_RnfA/RsxA"/>
</dbReference>
<dbReference type="EC" id="7.-.-.-" evidence="8"/>
<keyword evidence="3 8" id="KW-0812">Transmembrane</keyword>
<evidence type="ECO:0000256" key="1">
    <source>
        <dbReference type="ARBA" id="ARBA00004127"/>
    </source>
</evidence>
<keyword evidence="8" id="KW-1003">Cell membrane</keyword>
<evidence type="ECO:0000313" key="10">
    <source>
        <dbReference type="Proteomes" id="UP001477672"/>
    </source>
</evidence>
<name>A0ABV1GF84_9FIRM</name>
<feature type="transmembrane region" description="Helical" evidence="8">
    <location>
        <begin position="70"/>
        <end position="92"/>
    </location>
</feature>
<evidence type="ECO:0000256" key="8">
    <source>
        <dbReference type="HAMAP-Rule" id="MF_00459"/>
    </source>
</evidence>
<dbReference type="Proteomes" id="UP001477672">
    <property type="component" value="Unassembled WGS sequence"/>
</dbReference>
<dbReference type="InterPro" id="IPR003667">
    <property type="entry name" value="NqrDE/RnfAE"/>
</dbReference>
<dbReference type="PANTHER" id="PTHR30335">
    <property type="entry name" value="INTEGRAL MEMBRANE PROTEIN OF SOXR-REDUCING COMPLEX"/>
    <property type="match status" value="1"/>
</dbReference>
<evidence type="ECO:0000256" key="7">
    <source>
        <dbReference type="ARBA" id="ARBA00023136"/>
    </source>
</evidence>
<dbReference type="EMBL" id="JBBMFA010000085">
    <property type="protein sequence ID" value="MEQ2520337.1"/>
    <property type="molecule type" value="Genomic_DNA"/>
</dbReference>
<evidence type="ECO:0000313" key="9">
    <source>
        <dbReference type="EMBL" id="MEQ2520337.1"/>
    </source>
</evidence>
<feature type="transmembrane region" description="Helical" evidence="8">
    <location>
        <begin position="167"/>
        <end position="192"/>
    </location>
</feature>
<feature type="transmembrane region" description="Helical" evidence="8">
    <location>
        <begin position="6"/>
        <end position="32"/>
    </location>
</feature>
<dbReference type="Pfam" id="PF02508">
    <property type="entry name" value="Rnf-Nqr"/>
    <property type="match status" value="1"/>
</dbReference>
<keyword evidence="7 8" id="KW-0472">Membrane</keyword>
<evidence type="ECO:0000256" key="3">
    <source>
        <dbReference type="ARBA" id="ARBA00022692"/>
    </source>
</evidence>
<dbReference type="PIRSF" id="PIRSF006102">
    <property type="entry name" value="NQR_DE"/>
    <property type="match status" value="1"/>
</dbReference>
<keyword evidence="6 8" id="KW-1133">Transmembrane helix</keyword>
<dbReference type="PANTHER" id="PTHR30335:SF0">
    <property type="entry name" value="ION-TRANSLOCATING OXIDOREDUCTASE COMPLEX SUBUNIT A"/>
    <property type="match status" value="1"/>
</dbReference>
<reference evidence="9 10" key="1">
    <citation type="submission" date="2024-03" db="EMBL/GenBank/DDBJ databases">
        <title>Human intestinal bacterial collection.</title>
        <authorList>
            <person name="Pauvert C."/>
            <person name="Hitch T.C.A."/>
            <person name="Clavel T."/>
        </authorList>
    </citation>
    <scope>NUCLEOTIDE SEQUENCE [LARGE SCALE GENOMIC DNA]</scope>
    <source>
        <strain evidence="9 10">CLA-JM-H11</strain>
    </source>
</reference>
<accession>A0ABV1GF84</accession>
<comment type="subcellular location">
    <subcellularLocation>
        <location evidence="8">Cell membrane</location>
        <topology evidence="8">Multi-pass membrane protein</topology>
    </subcellularLocation>
    <subcellularLocation>
        <location evidence="1">Endomembrane system</location>
        <topology evidence="1">Multi-pass membrane protein</topology>
    </subcellularLocation>
</comment>
<dbReference type="RefSeq" id="WP_349215832.1">
    <property type="nucleotide sequence ID" value="NZ_JBBMFA010000085.1"/>
</dbReference>
<feature type="transmembrane region" description="Helical" evidence="8">
    <location>
        <begin position="39"/>
        <end position="64"/>
    </location>
</feature>
<proteinExistence type="inferred from homology"/>
<protein>
    <recommendedName>
        <fullName evidence="8">Ion-translocating oxidoreductase complex subunit A</fullName>
        <ecNumber evidence="8">7.-.-.-</ecNumber>
    </recommendedName>
    <alternativeName>
        <fullName evidence="8">Rnf electron transport complex subunit A</fullName>
    </alternativeName>
</protein>
<feature type="transmembrane region" description="Helical" evidence="8">
    <location>
        <begin position="131"/>
        <end position="155"/>
    </location>
</feature>
<keyword evidence="2 8" id="KW-0813">Transport</keyword>
<comment type="function">
    <text evidence="8">Part of a membrane-bound complex that couples electron transfer with translocation of ions across the membrane.</text>
</comment>
<keyword evidence="5 8" id="KW-0249">Electron transport</keyword>
<comment type="subunit">
    <text evidence="8">The complex is composed of six subunits: RnfA, RnfB, RnfC, RnfD, RnfE and RnfG.</text>
</comment>
<evidence type="ECO:0000256" key="5">
    <source>
        <dbReference type="ARBA" id="ARBA00022982"/>
    </source>
</evidence>
<organism evidence="9 10">
    <name type="scientific">Ruthenibacterium intestinale</name>
    <dbReference type="NCBI Taxonomy" id="3133163"/>
    <lineage>
        <taxon>Bacteria</taxon>
        <taxon>Bacillati</taxon>
        <taxon>Bacillota</taxon>
        <taxon>Clostridia</taxon>
        <taxon>Eubacteriales</taxon>
        <taxon>Oscillospiraceae</taxon>
        <taxon>Ruthenibacterium</taxon>
    </lineage>
</organism>
<sequence>MAASLAMIFFSMILVNNYVLVQFLGICPFLGVSKKLDSAFGMSCAVIFVMALATAATWPIYTYILEPQGLAYLQTIVFILVIAVLVQLVEIIMKKYMPPLYKALGVYLPLITTNCAVLGVTISVIDEGYNFVESLVCAVGAGFGFMLAMVLFAGVRKRLEDAKPPKCFEGLPITLVSASVVSLSFMGFGGIIENIFGA</sequence>
<gene>
    <name evidence="8" type="primary">rnfA</name>
    <name evidence="9" type="ORF">WMO24_07830</name>
</gene>
<dbReference type="NCBIfam" id="TIGR01943">
    <property type="entry name" value="rnfA"/>
    <property type="match status" value="1"/>
</dbReference>
<comment type="caution">
    <text evidence="9">The sequence shown here is derived from an EMBL/GenBank/DDBJ whole genome shotgun (WGS) entry which is preliminary data.</text>
</comment>
<keyword evidence="4 8" id="KW-1278">Translocase</keyword>
<feature type="transmembrane region" description="Helical" evidence="8">
    <location>
        <begin position="104"/>
        <end position="125"/>
    </location>
</feature>
<evidence type="ECO:0000256" key="2">
    <source>
        <dbReference type="ARBA" id="ARBA00022448"/>
    </source>
</evidence>
<keyword evidence="10" id="KW-1185">Reference proteome</keyword>
<dbReference type="HAMAP" id="MF_00459">
    <property type="entry name" value="RsxA_RnfA"/>
    <property type="match status" value="1"/>
</dbReference>
<evidence type="ECO:0000256" key="4">
    <source>
        <dbReference type="ARBA" id="ARBA00022967"/>
    </source>
</evidence>
<dbReference type="InterPro" id="IPR050133">
    <property type="entry name" value="NqrDE/RnfAE_oxidrdctase"/>
</dbReference>
<evidence type="ECO:0000256" key="6">
    <source>
        <dbReference type="ARBA" id="ARBA00022989"/>
    </source>
</evidence>
<comment type="similarity">
    <text evidence="8">Belongs to the NqrDE/RnfAE family.</text>
</comment>